<evidence type="ECO:0000256" key="10">
    <source>
        <dbReference type="RuleBase" id="RU362081"/>
    </source>
</evidence>
<dbReference type="GO" id="GO:0012505">
    <property type="term" value="C:endomembrane system"/>
    <property type="evidence" value="ECO:0007669"/>
    <property type="project" value="UniProtKB-SubCell"/>
</dbReference>
<dbReference type="InterPro" id="IPR036163">
    <property type="entry name" value="HMA_dom_sf"/>
</dbReference>
<evidence type="ECO:0000313" key="13">
    <source>
        <dbReference type="Proteomes" id="UP000028481"/>
    </source>
</evidence>
<evidence type="ECO:0000313" key="12">
    <source>
        <dbReference type="EMBL" id="AIH04549.1"/>
    </source>
</evidence>
<dbReference type="InterPro" id="IPR017969">
    <property type="entry name" value="Heavy-metal-associated_CS"/>
</dbReference>
<dbReference type="GO" id="GO:0005524">
    <property type="term" value="F:ATP binding"/>
    <property type="evidence" value="ECO:0007669"/>
    <property type="project" value="UniProtKB-UniRule"/>
</dbReference>
<keyword evidence="3 10" id="KW-0812">Transmembrane</keyword>
<dbReference type="eggNOG" id="COG2217">
    <property type="taxonomic scope" value="Bacteria"/>
</dbReference>
<keyword evidence="4 10" id="KW-0479">Metal-binding</keyword>
<keyword evidence="6 10" id="KW-0067">ATP-binding</keyword>
<dbReference type="Gene3D" id="3.30.70.100">
    <property type="match status" value="2"/>
</dbReference>
<evidence type="ECO:0000256" key="7">
    <source>
        <dbReference type="ARBA" id="ARBA00022967"/>
    </source>
</evidence>
<keyword evidence="13" id="KW-1185">Reference proteome</keyword>
<keyword evidence="9 10" id="KW-0472">Membrane</keyword>
<dbReference type="EMBL" id="CP008796">
    <property type="protein sequence ID" value="AIH04549.1"/>
    <property type="molecule type" value="Genomic_DNA"/>
</dbReference>
<dbReference type="PROSITE" id="PS01047">
    <property type="entry name" value="HMA_1"/>
    <property type="match status" value="1"/>
</dbReference>
<sequence>MLEKVLEIPIIGMTCAACVKRVTDLLLKVPGIKQATVNLITEKATLEVEEEKRLDLKAIRKALQKGGYDLGVQRVVFKIEGLSLGDPKKIEKELLKVLGVVEASANQATEELTLDYVPTLVEPEDLKKRLASLGYDQAVVLQGEVELYEEVFRKREEQELKKKFLISAILTGFILLDMVTHVLGHVGKREVFNYVLFGLTTPVLFYGGSRFFKAAAKGLRHLSFDMNTLIALGAGAAYLYSFVATFFPDIFWASGQTPQVYYETAAVIITLILFGRFLEAKAKYKTTEAIKKLASLQPSKARIIKDNMEKEVSIKEVQVGYLVLVKPGERFPVDGEIVEGIGLVDQAVITGESLPVEKRVGDKVIGGTVNLTGSFKVRVTHVGKDTVLAHIIKLVREAQATKPAIQKLADRIASVFVPLVIAIALVTFLVWVGLGYGLTFSLMNAISVLVVACPCALGLATPTAIAVATGKAAEENILIKNPEALEYANRLNYVVFDKTGTLTYGQPMVKKMEVFSGCSEEEAIFFAASAEKNSEHPFGKALVEFARKRGLKVEEPDEFYYLPGKGVVAQLKGKEVLVGNRRFMEEAGLALDEFERFLSEGNIEGISYVLVAVDGRLCSAFWFEDKVKEEALEVLQILKKKGIKVGLLTGDAWQTAKEVAKKLEVDEVWAEVLPQEKALKIEELREKGNIVSMVGDGVNDAPALAKAHLGVAIGSGTEVASATADLILIKNDLRDLLKALRLAEITYKKIKQNFFWAFFYNLILIPVAAGVLYPFSGLLLKPVFASGAMAFSSLFVLINSLSLKKVKL</sequence>
<feature type="domain" description="HMA" evidence="11">
    <location>
        <begin position="4"/>
        <end position="71"/>
    </location>
</feature>
<dbReference type="Gene3D" id="3.40.50.1000">
    <property type="entry name" value="HAD superfamily/HAD-like"/>
    <property type="match status" value="1"/>
</dbReference>
<dbReference type="Gene3D" id="3.40.1110.10">
    <property type="entry name" value="Calcium-transporting ATPase, cytoplasmic domain N"/>
    <property type="match status" value="1"/>
</dbReference>
<dbReference type="InterPro" id="IPR018303">
    <property type="entry name" value="ATPase_P-typ_P_site"/>
</dbReference>
<evidence type="ECO:0000256" key="6">
    <source>
        <dbReference type="ARBA" id="ARBA00022840"/>
    </source>
</evidence>
<dbReference type="PRINTS" id="PR00119">
    <property type="entry name" value="CATATPASE"/>
</dbReference>
<evidence type="ECO:0000256" key="8">
    <source>
        <dbReference type="ARBA" id="ARBA00022989"/>
    </source>
</evidence>
<evidence type="ECO:0000256" key="1">
    <source>
        <dbReference type="ARBA" id="ARBA00004127"/>
    </source>
</evidence>
<feature type="transmembrane region" description="Helical" evidence="10">
    <location>
        <begin position="191"/>
        <end position="208"/>
    </location>
</feature>
<dbReference type="AlphaFoldDB" id="A0A075WTD6"/>
<dbReference type="SFLD" id="SFLDF00027">
    <property type="entry name" value="p-type_atpase"/>
    <property type="match status" value="1"/>
</dbReference>
<feature type="transmembrane region" description="Helical" evidence="10">
    <location>
        <begin position="229"/>
        <end position="248"/>
    </location>
</feature>
<feature type="transmembrane region" description="Helical" evidence="10">
    <location>
        <begin position="164"/>
        <end position="185"/>
    </location>
</feature>
<dbReference type="Pfam" id="PF00403">
    <property type="entry name" value="HMA"/>
    <property type="match status" value="1"/>
</dbReference>
<evidence type="ECO:0000256" key="2">
    <source>
        <dbReference type="ARBA" id="ARBA00006024"/>
    </source>
</evidence>
<feature type="transmembrane region" description="Helical" evidence="10">
    <location>
        <begin position="779"/>
        <end position="798"/>
    </location>
</feature>
<dbReference type="PANTHER" id="PTHR43520:SF8">
    <property type="entry name" value="P-TYPE CU(+) TRANSPORTER"/>
    <property type="match status" value="1"/>
</dbReference>
<comment type="subcellular location">
    <subcellularLocation>
        <location evidence="10">Cell membrane</location>
    </subcellularLocation>
    <subcellularLocation>
        <location evidence="1">Endomembrane system</location>
        <topology evidence="1">Multi-pass membrane protein</topology>
    </subcellularLocation>
</comment>
<dbReference type="InterPro" id="IPR036412">
    <property type="entry name" value="HAD-like_sf"/>
</dbReference>
<organism evidence="12 13">
    <name type="scientific">Thermodesulfobacterium commune DSM 2178</name>
    <dbReference type="NCBI Taxonomy" id="289377"/>
    <lineage>
        <taxon>Bacteria</taxon>
        <taxon>Pseudomonadati</taxon>
        <taxon>Thermodesulfobacteriota</taxon>
        <taxon>Thermodesulfobacteria</taxon>
        <taxon>Thermodesulfobacteriales</taxon>
        <taxon>Thermodesulfobacteriaceae</taxon>
        <taxon>Thermodesulfobacterium</taxon>
    </lineage>
</organism>
<feature type="transmembrane region" description="Helical" evidence="10">
    <location>
        <begin position="260"/>
        <end position="278"/>
    </location>
</feature>
<dbReference type="InterPro" id="IPR023299">
    <property type="entry name" value="ATPase_P-typ_cyto_dom_N"/>
</dbReference>
<evidence type="ECO:0000256" key="5">
    <source>
        <dbReference type="ARBA" id="ARBA00022741"/>
    </source>
</evidence>
<gene>
    <name evidence="12" type="ORF">HL41_07560</name>
</gene>
<dbReference type="InterPro" id="IPR008250">
    <property type="entry name" value="ATPase_P-typ_transduc_dom_A_sf"/>
</dbReference>
<keyword evidence="10" id="KW-1003">Cell membrane</keyword>
<dbReference type="Pfam" id="PF00122">
    <property type="entry name" value="E1-E2_ATPase"/>
    <property type="match status" value="1"/>
</dbReference>
<keyword evidence="7" id="KW-1278">Translocase</keyword>
<dbReference type="Pfam" id="PF00702">
    <property type="entry name" value="Hydrolase"/>
    <property type="match status" value="1"/>
</dbReference>
<dbReference type="InterPro" id="IPR006121">
    <property type="entry name" value="HMA_dom"/>
</dbReference>
<dbReference type="GO" id="GO:0055070">
    <property type="term" value="P:copper ion homeostasis"/>
    <property type="evidence" value="ECO:0007669"/>
    <property type="project" value="TreeGrafter"/>
</dbReference>
<dbReference type="PaxDb" id="289377-HL41_07560"/>
<dbReference type="SFLD" id="SFLDS00003">
    <property type="entry name" value="Haloacid_Dehalogenase"/>
    <property type="match status" value="1"/>
</dbReference>
<dbReference type="GO" id="GO:0043682">
    <property type="term" value="F:P-type divalent copper transporter activity"/>
    <property type="evidence" value="ECO:0007669"/>
    <property type="project" value="TreeGrafter"/>
</dbReference>
<dbReference type="GO" id="GO:0005886">
    <property type="term" value="C:plasma membrane"/>
    <property type="evidence" value="ECO:0007669"/>
    <property type="project" value="UniProtKB-SubCell"/>
</dbReference>
<dbReference type="InterPro" id="IPR059000">
    <property type="entry name" value="ATPase_P-type_domA"/>
</dbReference>
<dbReference type="CDD" id="cd02094">
    <property type="entry name" value="P-type_ATPase_Cu-like"/>
    <property type="match status" value="1"/>
</dbReference>
<evidence type="ECO:0000259" key="11">
    <source>
        <dbReference type="PROSITE" id="PS50846"/>
    </source>
</evidence>
<dbReference type="PANTHER" id="PTHR43520">
    <property type="entry name" value="ATP7, ISOFORM B"/>
    <property type="match status" value="1"/>
</dbReference>
<accession>A0A075WTD6</accession>
<dbReference type="GO" id="GO:0005507">
    <property type="term" value="F:copper ion binding"/>
    <property type="evidence" value="ECO:0007669"/>
    <property type="project" value="TreeGrafter"/>
</dbReference>
<feature type="transmembrane region" description="Helical" evidence="10">
    <location>
        <begin position="754"/>
        <end position="773"/>
    </location>
</feature>
<feature type="transmembrane region" description="Helical" evidence="10">
    <location>
        <begin position="412"/>
        <end position="434"/>
    </location>
</feature>
<dbReference type="SUPFAM" id="SSF56784">
    <property type="entry name" value="HAD-like"/>
    <property type="match status" value="1"/>
</dbReference>
<dbReference type="NCBIfam" id="TIGR01511">
    <property type="entry name" value="ATPase-IB1_Cu"/>
    <property type="match status" value="1"/>
</dbReference>
<dbReference type="KEGG" id="tcm:HL41_07560"/>
<dbReference type="InterPro" id="IPR044492">
    <property type="entry name" value="P_typ_ATPase_HD_dom"/>
</dbReference>
<dbReference type="NCBIfam" id="TIGR01494">
    <property type="entry name" value="ATPase_P-type"/>
    <property type="match status" value="1"/>
</dbReference>
<dbReference type="CDD" id="cd00371">
    <property type="entry name" value="HMA"/>
    <property type="match status" value="1"/>
</dbReference>
<dbReference type="GO" id="GO:0016887">
    <property type="term" value="F:ATP hydrolysis activity"/>
    <property type="evidence" value="ECO:0007669"/>
    <property type="project" value="InterPro"/>
</dbReference>
<proteinExistence type="inferred from homology"/>
<dbReference type="SFLD" id="SFLDG00002">
    <property type="entry name" value="C1.7:_P-type_atpase_like"/>
    <property type="match status" value="1"/>
</dbReference>
<feature type="domain" description="HMA" evidence="11">
    <location>
        <begin position="72"/>
        <end position="138"/>
    </location>
</feature>
<comment type="similarity">
    <text evidence="2 10">Belongs to the cation transport ATPase (P-type) (TC 3.A.3) family. Type IB subfamily.</text>
</comment>
<dbReference type="Proteomes" id="UP000028481">
    <property type="component" value="Chromosome"/>
</dbReference>
<dbReference type="NCBIfam" id="TIGR01525">
    <property type="entry name" value="ATPase-IB_hvy"/>
    <property type="match status" value="1"/>
</dbReference>
<dbReference type="HOGENOM" id="CLU_001771_0_3_0"/>
<dbReference type="InterPro" id="IPR023298">
    <property type="entry name" value="ATPase_P-typ_TM_dom_sf"/>
</dbReference>
<keyword evidence="8 10" id="KW-1133">Transmembrane helix</keyword>
<evidence type="ECO:0000256" key="3">
    <source>
        <dbReference type="ARBA" id="ARBA00022692"/>
    </source>
</evidence>
<dbReference type="InterPro" id="IPR001757">
    <property type="entry name" value="P_typ_ATPase"/>
</dbReference>
<dbReference type="PROSITE" id="PS00154">
    <property type="entry name" value="ATPASE_E1_E2"/>
    <property type="match status" value="1"/>
</dbReference>
<dbReference type="InterPro" id="IPR027256">
    <property type="entry name" value="P-typ_ATPase_IB"/>
</dbReference>
<keyword evidence="5 10" id="KW-0547">Nucleotide-binding</keyword>
<dbReference type="InterPro" id="IPR023214">
    <property type="entry name" value="HAD_sf"/>
</dbReference>
<dbReference type="SUPFAM" id="SSF81665">
    <property type="entry name" value="Calcium ATPase, transmembrane domain M"/>
    <property type="match status" value="1"/>
</dbReference>
<dbReference type="FunFam" id="2.70.150.10:FF:000002">
    <property type="entry name" value="Copper-transporting ATPase 1, putative"/>
    <property type="match status" value="1"/>
</dbReference>
<dbReference type="PROSITE" id="PS50846">
    <property type="entry name" value="HMA_2"/>
    <property type="match status" value="2"/>
</dbReference>
<evidence type="ECO:0000256" key="9">
    <source>
        <dbReference type="ARBA" id="ARBA00023136"/>
    </source>
</evidence>
<name>A0A075WTD6_9BACT</name>
<feature type="transmembrane region" description="Helical" evidence="10">
    <location>
        <begin position="446"/>
        <end position="468"/>
    </location>
</feature>
<protein>
    <recommendedName>
        <fullName evidence="11">HMA domain-containing protein</fullName>
    </recommendedName>
</protein>
<reference evidence="12 13" key="1">
    <citation type="journal article" date="2015" name="Genome Announc.">
        <title>Genome Sequence of a Sulfate-Reducing Thermophilic Bacterium, Thermodesulfobacterium commune DSM 2178T (Phylum Thermodesulfobacteria).</title>
        <authorList>
            <person name="Bhatnagar S."/>
            <person name="Badger J.H."/>
            <person name="Madupu R."/>
            <person name="Khouri H.M."/>
            <person name="O'Connor E.M."/>
            <person name="Robb F.T."/>
            <person name="Ward N.L."/>
            <person name="Eisen J.A."/>
        </authorList>
    </citation>
    <scope>NUCLEOTIDE SEQUENCE [LARGE SCALE GENOMIC DNA]</scope>
    <source>
        <strain evidence="12 13">DSM 2178</strain>
    </source>
</reference>
<dbReference type="SUPFAM" id="SSF81653">
    <property type="entry name" value="Calcium ATPase, transduction domain A"/>
    <property type="match status" value="1"/>
</dbReference>
<dbReference type="STRING" id="289377.HL41_07560"/>
<dbReference type="Gene3D" id="2.70.150.10">
    <property type="entry name" value="Calcium-transporting ATPase, cytoplasmic transduction domain A"/>
    <property type="match status" value="1"/>
</dbReference>
<dbReference type="SUPFAM" id="SSF55008">
    <property type="entry name" value="HMA, heavy metal-associated domain"/>
    <property type="match status" value="2"/>
</dbReference>
<evidence type="ECO:0000256" key="4">
    <source>
        <dbReference type="ARBA" id="ARBA00022723"/>
    </source>
</evidence>